<organism evidence="2 3">
    <name type="scientific">Trichoglossum hirsutum</name>
    <dbReference type="NCBI Taxonomy" id="265104"/>
    <lineage>
        <taxon>Eukaryota</taxon>
        <taxon>Fungi</taxon>
        <taxon>Dikarya</taxon>
        <taxon>Ascomycota</taxon>
        <taxon>Pezizomycotina</taxon>
        <taxon>Geoglossomycetes</taxon>
        <taxon>Geoglossales</taxon>
        <taxon>Geoglossaceae</taxon>
        <taxon>Trichoglossum</taxon>
    </lineage>
</organism>
<keyword evidence="3" id="KW-1185">Reference proteome</keyword>
<dbReference type="InterPro" id="IPR050261">
    <property type="entry name" value="FrsA_esterase"/>
</dbReference>
<name>A0A9P8RR29_9PEZI</name>
<keyword evidence="1" id="KW-0378">Hydrolase</keyword>
<dbReference type="SUPFAM" id="SSF53474">
    <property type="entry name" value="alpha/beta-Hydrolases"/>
    <property type="match status" value="1"/>
</dbReference>
<proteinExistence type="predicted"/>
<evidence type="ECO:0000256" key="1">
    <source>
        <dbReference type="ARBA" id="ARBA00022801"/>
    </source>
</evidence>
<dbReference type="AlphaFoldDB" id="A0A9P8RR29"/>
<evidence type="ECO:0000313" key="2">
    <source>
        <dbReference type="EMBL" id="KAH0562205.1"/>
    </source>
</evidence>
<sequence>MSYYIGSKIKEKAPHHESFKDLWETKWKKPCSMSVYPFMFGKVEDFEPVVSKLIEMDMHEPYDWDEYARAFFPSAAAVVVKAQEAESSGDRKQASDFLADIPMQEVQIPHPHAVYDEAKTFPVYVQVPAAASKESPAPCIIIFTGLDGYRTELALWRNIFIPRGCGLIIVEIPGTGDSPALKQDPKSPDRQWSSLLDWTETQASIDHNKLVVWGFSTGGYYSIRVAHTHADRLKGAVSLGGGCHHMFDPEWLGEVDHLEYPFDLAGALAYKFGYPDLESFKKDARAKFSLLENGILDMPCTRLLLVNVS</sequence>
<dbReference type="EMBL" id="JAGHQM010000391">
    <property type="protein sequence ID" value="KAH0562205.1"/>
    <property type="molecule type" value="Genomic_DNA"/>
</dbReference>
<accession>A0A9P8RR29</accession>
<dbReference type="Proteomes" id="UP000750711">
    <property type="component" value="Unassembled WGS sequence"/>
</dbReference>
<evidence type="ECO:0000313" key="3">
    <source>
        <dbReference type="Proteomes" id="UP000750711"/>
    </source>
</evidence>
<dbReference type="Pfam" id="PF06500">
    <property type="entry name" value="FrsA-like"/>
    <property type="match status" value="1"/>
</dbReference>
<reference evidence="2" key="1">
    <citation type="submission" date="2021-03" db="EMBL/GenBank/DDBJ databases">
        <title>Comparative genomics and phylogenomic investigation of the class Geoglossomycetes provide insights into ecological specialization and systematics.</title>
        <authorList>
            <person name="Melie T."/>
            <person name="Pirro S."/>
            <person name="Miller A.N."/>
            <person name="Quandt A."/>
        </authorList>
    </citation>
    <scope>NUCLEOTIDE SEQUENCE</scope>
    <source>
        <strain evidence="2">CAQ_001_2017</strain>
    </source>
</reference>
<dbReference type="GO" id="GO:0016787">
    <property type="term" value="F:hydrolase activity"/>
    <property type="evidence" value="ECO:0007669"/>
    <property type="project" value="UniProtKB-KW"/>
</dbReference>
<comment type="caution">
    <text evidence="2">The sequence shown here is derived from an EMBL/GenBank/DDBJ whole genome shotgun (WGS) entry which is preliminary data.</text>
</comment>
<dbReference type="InterPro" id="IPR029058">
    <property type="entry name" value="AB_hydrolase_fold"/>
</dbReference>
<dbReference type="Gene3D" id="3.40.50.1820">
    <property type="entry name" value="alpha/beta hydrolase"/>
    <property type="match status" value="1"/>
</dbReference>
<protein>
    <recommendedName>
        <fullName evidence="4">Alpha/beta-hydrolase</fullName>
    </recommendedName>
</protein>
<dbReference type="PANTHER" id="PTHR22946">
    <property type="entry name" value="DIENELACTONE HYDROLASE DOMAIN-CONTAINING PROTEIN-RELATED"/>
    <property type="match status" value="1"/>
</dbReference>
<dbReference type="InterPro" id="IPR010520">
    <property type="entry name" value="FrsA-like"/>
</dbReference>
<gene>
    <name evidence="2" type="ORF">GP486_003094</name>
</gene>
<dbReference type="PANTHER" id="PTHR22946:SF12">
    <property type="entry name" value="CONIDIAL PIGMENT BIOSYNTHESIS PROTEIN AYG1 (AFU_ORTHOLOGUE AFUA_2G17550)"/>
    <property type="match status" value="1"/>
</dbReference>
<evidence type="ECO:0008006" key="4">
    <source>
        <dbReference type="Google" id="ProtNLM"/>
    </source>
</evidence>